<dbReference type="AlphaFoldDB" id="A0A1H3Y9L6"/>
<dbReference type="Proteomes" id="UP000198703">
    <property type="component" value="Unassembled WGS sequence"/>
</dbReference>
<dbReference type="STRING" id="89524.SAMN05444370_1037"/>
<accession>A0A1H3Y9L6</accession>
<dbReference type="EMBL" id="FNQM01000003">
    <property type="protein sequence ID" value="SEA08325.1"/>
    <property type="molecule type" value="Genomic_DNA"/>
</dbReference>
<gene>
    <name evidence="2" type="ORF">SAMN05444370_1037</name>
</gene>
<sequence length="189" mass="19291">MGVNRAAPIASLLAGLLAGFAHAQALFTAPAHPLPVRDAPGGDVIGALEPGATPVESTGADGAWLRIGFGERDGWVARDALSPTETPMLAGSQAPDGLLCSGTEPFWSLRLEAATTLRSPDGDGPALTLHGVAPAVGMSAFPARVDYGPLVAVLRPLACADGMSDRTQAWTVDVLDGDRLLTGCCRLSP</sequence>
<evidence type="ECO:0000313" key="3">
    <source>
        <dbReference type="Proteomes" id="UP000198703"/>
    </source>
</evidence>
<name>A0A1H3Y9L6_9RHOB</name>
<feature type="signal peptide" evidence="1">
    <location>
        <begin position="1"/>
        <end position="23"/>
    </location>
</feature>
<keyword evidence="3" id="KW-1185">Reference proteome</keyword>
<evidence type="ECO:0000313" key="2">
    <source>
        <dbReference type="EMBL" id="SEA08325.1"/>
    </source>
</evidence>
<reference evidence="2 3" key="1">
    <citation type="submission" date="2016-10" db="EMBL/GenBank/DDBJ databases">
        <authorList>
            <person name="de Groot N.N."/>
        </authorList>
    </citation>
    <scope>NUCLEOTIDE SEQUENCE [LARGE SCALE GENOMIC DNA]</scope>
    <source>
        <strain evidence="2 3">DSM 15345</strain>
    </source>
</reference>
<feature type="chain" id="PRO_5011456524" description="SH3 domain-containing protein" evidence="1">
    <location>
        <begin position="24"/>
        <end position="189"/>
    </location>
</feature>
<dbReference type="RefSeq" id="WP_139283990.1">
    <property type="nucleotide sequence ID" value="NZ_FNQM01000003.1"/>
</dbReference>
<protein>
    <recommendedName>
        <fullName evidence="4">SH3 domain-containing protein</fullName>
    </recommendedName>
</protein>
<keyword evidence="1" id="KW-0732">Signal</keyword>
<evidence type="ECO:0008006" key="4">
    <source>
        <dbReference type="Google" id="ProtNLM"/>
    </source>
</evidence>
<evidence type="ECO:0000256" key="1">
    <source>
        <dbReference type="SAM" id="SignalP"/>
    </source>
</evidence>
<dbReference type="OrthoDB" id="5489750at2"/>
<proteinExistence type="predicted"/>
<organism evidence="2 3">
    <name type="scientific">Rubrimonas cliftonensis</name>
    <dbReference type="NCBI Taxonomy" id="89524"/>
    <lineage>
        <taxon>Bacteria</taxon>
        <taxon>Pseudomonadati</taxon>
        <taxon>Pseudomonadota</taxon>
        <taxon>Alphaproteobacteria</taxon>
        <taxon>Rhodobacterales</taxon>
        <taxon>Paracoccaceae</taxon>
        <taxon>Rubrimonas</taxon>
    </lineage>
</organism>